<dbReference type="Gene3D" id="3.20.20.100">
    <property type="entry name" value="NADP-dependent oxidoreductase domain"/>
    <property type="match status" value="1"/>
</dbReference>
<evidence type="ECO:0000256" key="2">
    <source>
        <dbReference type="ARBA" id="ARBA00022857"/>
    </source>
</evidence>
<evidence type="ECO:0000259" key="7">
    <source>
        <dbReference type="Pfam" id="PF00248"/>
    </source>
</evidence>
<name>A0A6N7IXG8_9FIRM</name>
<gene>
    <name evidence="8" type="ORF">FRC54_02905</name>
</gene>
<organism evidence="8 9">
    <name type="scientific">Candidatus Weimeria bifida</name>
    <dbReference type="NCBI Taxonomy" id="2599074"/>
    <lineage>
        <taxon>Bacteria</taxon>
        <taxon>Bacillati</taxon>
        <taxon>Bacillota</taxon>
        <taxon>Clostridia</taxon>
        <taxon>Lachnospirales</taxon>
        <taxon>Lachnospiraceae</taxon>
        <taxon>Candidatus Weimeria</taxon>
    </lineage>
</organism>
<dbReference type="PROSITE" id="PS00062">
    <property type="entry name" value="ALDOKETO_REDUCTASE_2"/>
    <property type="match status" value="1"/>
</dbReference>
<dbReference type="InterPro" id="IPR018170">
    <property type="entry name" value="Aldo/ket_reductase_CS"/>
</dbReference>
<dbReference type="InterPro" id="IPR036812">
    <property type="entry name" value="NAD(P)_OxRdtase_dom_sf"/>
</dbReference>
<feature type="binding site" evidence="5">
    <location>
        <position position="107"/>
    </location>
    <ligand>
        <name>substrate</name>
    </ligand>
</feature>
<comment type="similarity">
    <text evidence="1">Belongs to the aldo/keto reductase family.</text>
</comment>
<dbReference type="PRINTS" id="PR00069">
    <property type="entry name" value="ALDKETRDTASE"/>
</dbReference>
<protein>
    <submittedName>
        <fullName evidence="8">Aldo/keto reductase</fullName>
    </submittedName>
</protein>
<accession>A0A6N7IXG8</accession>
<feature type="site" description="Lowers pKa of active site Tyr" evidence="6">
    <location>
        <position position="76"/>
    </location>
</feature>
<evidence type="ECO:0000256" key="5">
    <source>
        <dbReference type="PIRSR" id="PIRSR000097-2"/>
    </source>
</evidence>
<dbReference type="InterPro" id="IPR020471">
    <property type="entry name" value="AKR"/>
</dbReference>
<proteinExistence type="inferred from homology"/>
<sequence>MQTIPSRKLSNGVEIPAIGFGCYKLADARITELMKNAVQAGYRHFDTASFYETEEGIGEAIRKIGIDRKELFLTSKIWKTEMADTEASFYASLKRLQTDYLDLYLIHWPRPDLSDPDWQEKDLETWHVMEKLYKKGDVRAIGVSNFLPQHLIPLMKNCEIAPMTDQLEIHPGYGQECAVAFAKEHGIQMEAWSPLSRGRATSHPLLQELADKYNRSVYQICLRYSVQQGIIPLPKSSSPDRMRLNLDVFDFEISEEDMYRLRTMPQAGWSGEHPDFETVTV</sequence>
<dbReference type="InterPro" id="IPR023210">
    <property type="entry name" value="NADP_OxRdtase_dom"/>
</dbReference>
<evidence type="ECO:0000313" key="9">
    <source>
        <dbReference type="Proteomes" id="UP000460257"/>
    </source>
</evidence>
<dbReference type="EMBL" id="VOGC01000002">
    <property type="protein sequence ID" value="MQN00929.1"/>
    <property type="molecule type" value="Genomic_DNA"/>
</dbReference>
<dbReference type="Pfam" id="PF00248">
    <property type="entry name" value="Aldo_ket_red"/>
    <property type="match status" value="1"/>
</dbReference>
<dbReference type="SUPFAM" id="SSF51430">
    <property type="entry name" value="NAD(P)-linked oxidoreductase"/>
    <property type="match status" value="1"/>
</dbReference>
<dbReference type="PANTHER" id="PTHR43827">
    <property type="entry name" value="2,5-DIKETO-D-GLUCONIC ACID REDUCTASE"/>
    <property type="match status" value="1"/>
</dbReference>
<reference evidence="8" key="1">
    <citation type="journal article" date="2020" name="Appl. Environ. Microbiol.">
        <title>Medium-Chain Fatty Acid Synthesis by 'Candidatus Weimeria bifida' gen. nov., sp. nov., and 'Candidatus Pseudoramibacter fermentans' sp. nov.</title>
        <authorList>
            <person name="Scarborough M.J."/>
            <person name="Myers K.S."/>
            <person name="Donohue T.J."/>
            <person name="Noguera D.R."/>
        </authorList>
    </citation>
    <scope>NUCLEOTIDE SEQUENCE</scope>
    <source>
        <strain evidence="8">LCO1.1</strain>
    </source>
</reference>
<dbReference type="Proteomes" id="UP000460257">
    <property type="component" value="Unassembled WGS sequence"/>
</dbReference>
<comment type="caution">
    <text evidence="8">The sequence shown here is derived from an EMBL/GenBank/DDBJ whole genome shotgun (WGS) entry which is preliminary data.</text>
</comment>
<dbReference type="GO" id="GO:0016616">
    <property type="term" value="F:oxidoreductase activity, acting on the CH-OH group of donors, NAD or NADP as acceptor"/>
    <property type="evidence" value="ECO:0007669"/>
    <property type="project" value="UniProtKB-ARBA"/>
</dbReference>
<dbReference type="CDD" id="cd19071">
    <property type="entry name" value="AKR_AKR1-5-like"/>
    <property type="match status" value="1"/>
</dbReference>
<feature type="domain" description="NADP-dependent oxidoreductase" evidence="7">
    <location>
        <begin position="25"/>
        <end position="262"/>
    </location>
</feature>
<feature type="active site" description="Proton donor" evidence="4">
    <location>
        <position position="51"/>
    </location>
</feature>
<evidence type="ECO:0000256" key="3">
    <source>
        <dbReference type="ARBA" id="ARBA00023002"/>
    </source>
</evidence>
<evidence type="ECO:0000256" key="4">
    <source>
        <dbReference type="PIRSR" id="PIRSR000097-1"/>
    </source>
</evidence>
<keyword evidence="9" id="KW-1185">Reference proteome</keyword>
<keyword evidence="2" id="KW-0521">NADP</keyword>
<keyword evidence="3" id="KW-0560">Oxidoreductase</keyword>
<evidence type="ECO:0000256" key="6">
    <source>
        <dbReference type="PIRSR" id="PIRSR000097-3"/>
    </source>
</evidence>
<evidence type="ECO:0000256" key="1">
    <source>
        <dbReference type="ARBA" id="ARBA00007905"/>
    </source>
</evidence>
<dbReference type="FunFam" id="3.20.20.100:FF:000015">
    <property type="entry name" value="Oxidoreductase, aldo/keto reductase family"/>
    <property type="match status" value="1"/>
</dbReference>
<dbReference type="PROSITE" id="PS00798">
    <property type="entry name" value="ALDOKETO_REDUCTASE_1"/>
    <property type="match status" value="1"/>
</dbReference>
<dbReference type="PANTHER" id="PTHR43827:SF3">
    <property type="entry name" value="NADP-DEPENDENT OXIDOREDUCTASE DOMAIN-CONTAINING PROTEIN"/>
    <property type="match status" value="1"/>
</dbReference>
<dbReference type="AlphaFoldDB" id="A0A6N7IXG8"/>
<evidence type="ECO:0000313" key="8">
    <source>
        <dbReference type="EMBL" id="MQN00929.1"/>
    </source>
</evidence>
<dbReference type="PIRSF" id="PIRSF000097">
    <property type="entry name" value="AKR"/>
    <property type="match status" value="1"/>
</dbReference>